<protein>
    <submittedName>
        <fullName evidence="7">RNA polymerase, sigma-24 subunit, RpoE</fullName>
    </submittedName>
</protein>
<reference evidence="8" key="1">
    <citation type="submission" date="2011-12" db="EMBL/GenBank/DDBJ databases">
        <title>Complete sequence of Clostridium clariflavum DSM 19732.</title>
        <authorList>
            <consortium name="US DOE Joint Genome Institute"/>
            <person name="Lucas S."/>
            <person name="Han J."/>
            <person name="Lapidus A."/>
            <person name="Cheng J.-F."/>
            <person name="Goodwin L."/>
            <person name="Pitluck S."/>
            <person name="Peters L."/>
            <person name="Teshima H."/>
            <person name="Detter J.C."/>
            <person name="Han C."/>
            <person name="Tapia R."/>
            <person name="Land M."/>
            <person name="Hauser L."/>
            <person name="Kyrpides N."/>
            <person name="Ivanova N."/>
            <person name="Pagani I."/>
            <person name="Kitzmiller T."/>
            <person name="Lynd L."/>
            <person name="Izquierdo J."/>
            <person name="Woyke T."/>
        </authorList>
    </citation>
    <scope>NUCLEOTIDE SEQUENCE [LARGE SCALE GENOMIC DNA]</scope>
    <source>
        <strain evidence="8">DSM 19732 / NBRC 101661 / EBR45</strain>
    </source>
</reference>
<evidence type="ECO:0000256" key="1">
    <source>
        <dbReference type="ARBA" id="ARBA00010641"/>
    </source>
</evidence>
<organism evidence="7 8">
    <name type="scientific">Acetivibrio clariflavus (strain DSM 19732 / NBRC 101661 / EBR45)</name>
    <name type="common">Clostridium clariflavum</name>
    <dbReference type="NCBI Taxonomy" id="720554"/>
    <lineage>
        <taxon>Bacteria</taxon>
        <taxon>Bacillati</taxon>
        <taxon>Bacillota</taxon>
        <taxon>Clostridia</taxon>
        <taxon>Eubacteriales</taxon>
        <taxon>Oscillospiraceae</taxon>
        <taxon>Acetivibrio</taxon>
    </lineage>
</organism>
<comment type="similarity">
    <text evidence="1">Belongs to the sigma-70 factor family. ECF subfamily.</text>
</comment>
<dbReference type="InterPro" id="IPR036388">
    <property type="entry name" value="WH-like_DNA-bd_sf"/>
</dbReference>
<dbReference type="RefSeq" id="WP_014255774.1">
    <property type="nucleotide sequence ID" value="NC_016627.1"/>
</dbReference>
<keyword evidence="8" id="KW-1185">Reference proteome</keyword>
<evidence type="ECO:0000313" key="8">
    <source>
        <dbReference type="Proteomes" id="UP000005435"/>
    </source>
</evidence>
<dbReference type="InterPro" id="IPR007627">
    <property type="entry name" value="RNA_pol_sigma70_r2"/>
</dbReference>
<dbReference type="PANTHER" id="PTHR43133:SF51">
    <property type="entry name" value="RNA POLYMERASE SIGMA FACTOR"/>
    <property type="match status" value="1"/>
</dbReference>
<dbReference type="CDD" id="cd06171">
    <property type="entry name" value="Sigma70_r4"/>
    <property type="match status" value="1"/>
</dbReference>
<dbReference type="PANTHER" id="PTHR43133">
    <property type="entry name" value="RNA POLYMERASE ECF-TYPE SIGMA FACTO"/>
    <property type="match status" value="1"/>
</dbReference>
<dbReference type="Gene3D" id="1.10.10.10">
    <property type="entry name" value="Winged helix-like DNA-binding domain superfamily/Winged helix DNA-binding domain"/>
    <property type="match status" value="1"/>
</dbReference>
<evidence type="ECO:0000256" key="4">
    <source>
        <dbReference type="ARBA" id="ARBA00023163"/>
    </source>
</evidence>
<dbReference type="Gene3D" id="1.10.1740.10">
    <property type="match status" value="1"/>
</dbReference>
<dbReference type="Proteomes" id="UP000005435">
    <property type="component" value="Chromosome"/>
</dbReference>
<dbReference type="STRING" id="720554.Clocl_2649"/>
<dbReference type="OrthoDB" id="9784984at2"/>
<accession>G8M1K0</accession>
<dbReference type="KEGG" id="ccl:Clocl_2649"/>
<dbReference type="InterPro" id="IPR014284">
    <property type="entry name" value="RNA_pol_sigma-70_dom"/>
</dbReference>
<dbReference type="InterPro" id="IPR039425">
    <property type="entry name" value="RNA_pol_sigma-70-like"/>
</dbReference>
<keyword evidence="2" id="KW-0805">Transcription regulation</keyword>
<dbReference type="GO" id="GO:0006352">
    <property type="term" value="P:DNA-templated transcription initiation"/>
    <property type="evidence" value="ECO:0007669"/>
    <property type="project" value="InterPro"/>
</dbReference>
<dbReference type="NCBIfam" id="TIGR02937">
    <property type="entry name" value="sigma70-ECF"/>
    <property type="match status" value="1"/>
</dbReference>
<proteinExistence type="inferred from homology"/>
<dbReference type="SUPFAM" id="SSF88946">
    <property type="entry name" value="Sigma2 domain of RNA polymerase sigma factors"/>
    <property type="match status" value="1"/>
</dbReference>
<dbReference type="HOGENOM" id="CLU_047691_3_0_9"/>
<dbReference type="InterPro" id="IPR013325">
    <property type="entry name" value="RNA_pol_sigma_r2"/>
</dbReference>
<dbReference type="Pfam" id="PF08281">
    <property type="entry name" value="Sigma70_r4_2"/>
    <property type="match status" value="1"/>
</dbReference>
<dbReference type="InterPro" id="IPR013324">
    <property type="entry name" value="RNA_pol_sigma_r3/r4-like"/>
</dbReference>
<dbReference type="AlphaFoldDB" id="G8M1K0"/>
<sequence>MSISNEKDLVERAKSGDLEAFEQLIIGCQKKVFNIAFRMVGNYDDANELAQEVFIKAFRSIKNFKGDSSFSTWIYRITANVCLDELRKRKNRTIVSLDQDIELNDGDVKRQMPDNAPTPDMEAESNEVKSIVNESIQQLPDDYKSMIILRDIQGFSYDEISKIVNCPEGTVKSRINRARQALKKILQAKKELFDDEFVK</sequence>
<reference evidence="7 8" key="2">
    <citation type="journal article" date="2012" name="Stand. Genomic Sci.">
        <title>Complete Genome Sequence of Clostridium clariflavum DSM 19732.</title>
        <authorList>
            <person name="Izquierdo J.A."/>
            <person name="Goodwin L."/>
            <person name="Davenport K.W."/>
            <person name="Teshima H."/>
            <person name="Bruce D."/>
            <person name="Detter C."/>
            <person name="Tapia R."/>
            <person name="Han S."/>
            <person name="Land M."/>
            <person name="Hauser L."/>
            <person name="Jeffries C.D."/>
            <person name="Han J."/>
            <person name="Pitluck S."/>
            <person name="Nolan M."/>
            <person name="Chen A."/>
            <person name="Huntemann M."/>
            <person name="Mavromatis K."/>
            <person name="Mikhailova N."/>
            <person name="Liolios K."/>
            <person name="Woyke T."/>
            <person name="Lynd L.R."/>
        </authorList>
    </citation>
    <scope>NUCLEOTIDE SEQUENCE [LARGE SCALE GENOMIC DNA]</scope>
    <source>
        <strain evidence="8">DSM 19732 / NBRC 101661 / EBR45</strain>
    </source>
</reference>
<dbReference type="Pfam" id="PF04542">
    <property type="entry name" value="Sigma70_r2"/>
    <property type="match status" value="1"/>
</dbReference>
<evidence type="ECO:0000256" key="3">
    <source>
        <dbReference type="ARBA" id="ARBA00023082"/>
    </source>
</evidence>
<dbReference type="GO" id="GO:0003677">
    <property type="term" value="F:DNA binding"/>
    <property type="evidence" value="ECO:0007669"/>
    <property type="project" value="InterPro"/>
</dbReference>
<evidence type="ECO:0000259" key="5">
    <source>
        <dbReference type="Pfam" id="PF04542"/>
    </source>
</evidence>
<dbReference type="InterPro" id="IPR013249">
    <property type="entry name" value="RNA_pol_sigma70_r4_t2"/>
</dbReference>
<feature type="domain" description="RNA polymerase sigma-70 region 2" evidence="5">
    <location>
        <begin position="29"/>
        <end position="91"/>
    </location>
</feature>
<evidence type="ECO:0000313" key="7">
    <source>
        <dbReference type="EMBL" id="AEV69215.1"/>
    </source>
</evidence>
<dbReference type="GO" id="GO:0016987">
    <property type="term" value="F:sigma factor activity"/>
    <property type="evidence" value="ECO:0007669"/>
    <property type="project" value="UniProtKB-KW"/>
</dbReference>
<evidence type="ECO:0000259" key="6">
    <source>
        <dbReference type="Pfam" id="PF08281"/>
    </source>
</evidence>
<name>G8M1K0_ACECE</name>
<dbReference type="SUPFAM" id="SSF88659">
    <property type="entry name" value="Sigma3 and sigma4 domains of RNA polymerase sigma factors"/>
    <property type="match status" value="1"/>
</dbReference>
<dbReference type="eggNOG" id="COG1595">
    <property type="taxonomic scope" value="Bacteria"/>
</dbReference>
<keyword evidence="4" id="KW-0804">Transcription</keyword>
<feature type="domain" description="RNA polymerase sigma factor 70 region 4 type 2" evidence="6">
    <location>
        <begin position="134"/>
        <end position="182"/>
    </location>
</feature>
<keyword evidence="3" id="KW-0731">Sigma factor</keyword>
<dbReference type="EMBL" id="CP003065">
    <property type="protein sequence ID" value="AEV69215.1"/>
    <property type="molecule type" value="Genomic_DNA"/>
</dbReference>
<gene>
    <name evidence="7" type="ordered locus">Clocl_2649</name>
</gene>
<evidence type="ECO:0000256" key="2">
    <source>
        <dbReference type="ARBA" id="ARBA00023015"/>
    </source>
</evidence>